<dbReference type="InterPro" id="IPR029058">
    <property type="entry name" value="AB_hydrolase_fold"/>
</dbReference>
<evidence type="ECO:0000313" key="4">
    <source>
        <dbReference type="EMBL" id="VFU62312.1"/>
    </source>
</evidence>
<protein>
    <recommendedName>
        <fullName evidence="3">AB hydrolase-1 domain-containing protein</fullName>
    </recommendedName>
</protein>
<dbReference type="EMBL" id="CAADRP010002151">
    <property type="protein sequence ID" value="VFU62312.1"/>
    <property type="molecule type" value="Genomic_DNA"/>
</dbReference>
<dbReference type="FunFam" id="3.40.50.1820:FF:000042">
    <property type="entry name" value="probable strigolactone esterase DAD2"/>
    <property type="match status" value="1"/>
</dbReference>
<comment type="similarity">
    <text evidence="1">Belongs to the AB hydrolase superfamily.</text>
</comment>
<dbReference type="SUPFAM" id="SSF53474">
    <property type="entry name" value="alpha/beta-Hydrolases"/>
    <property type="match status" value="2"/>
</dbReference>
<proteinExistence type="inferred from homology"/>
<sequence>MDVQYHGHGYGGGTFEALNGKIYGNGTETLVLAHGYGSDQSVWHYLVPYLACCFKVVVFDLVFSANVSPHLYNPRKYSSFNGYASDLVNLLDELNVNKTIFVGHSMSAMIGCIASIKRPELFKHLILLGGSPRYLDAKGYNGGFTRSEINALFKQMDRNYTRWVQAFAPVAVGMNNTPATTEFKNSLWRMKPEIALSVAKAVFLSDWRRILPKVFVPCTIIQSKRDPIVPNSVAYYMKRNLHGHARVEILDTRGHFPQLTAYNLLLKHGYGGGTFEALNGKIYGNGTETLVLAHGYGSDQSIWHYLVPYLACCFKVVVFDLVFSANVSPHLYNPKKYSSFNGYASDLVNLLDELNANKTIFVGHSMSAMIGCIASIKRPELFKHLILLGGSPRYLDAKGYNGGFTRSEINALFKQMDRNYTSWVKLLLR</sequence>
<dbReference type="PANTHER" id="PTHR43039">
    <property type="entry name" value="ESTERASE-RELATED"/>
    <property type="match status" value="1"/>
</dbReference>
<dbReference type="GO" id="GO:0016787">
    <property type="term" value="F:hydrolase activity"/>
    <property type="evidence" value="ECO:0007669"/>
    <property type="project" value="UniProtKB-KW"/>
</dbReference>
<dbReference type="Gene3D" id="3.40.50.1820">
    <property type="entry name" value="alpha/beta hydrolase"/>
    <property type="match status" value="2"/>
</dbReference>
<feature type="domain" description="AB hydrolase-1" evidence="3">
    <location>
        <begin position="289"/>
        <end position="390"/>
    </location>
</feature>
<evidence type="ECO:0000259" key="3">
    <source>
        <dbReference type="Pfam" id="PF00561"/>
    </source>
</evidence>
<dbReference type="Pfam" id="PF00561">
    <property type="entry name" value="Abhydrolase_1"/>
    <property type="match status" value="2"/>
</dbReference>
<reference evidence="4" key="1">
    <citation type="submission" date="2019-03" db="EMBL/GenBank/DDBJ databases">
        <authorList>
            <person name="Mank J."/>
            <person name="Almeida P."/>
        </authorList>
    </citation>
    <scope>NUCLEOTIDE SEQUENCE</scope>
    <source>
        <strain evidence="4">78183</strain>
    </source>
</reference>
<accession>A0A6N2N8J8</accession>
<keyword evidence="2" id="KW-0378">Hydrolase</keyword>
<name>A0A6N2N8J8_SALVM</name>
<evidence type="ECO:0000256" key="1">
    <source>
        <dbReference type="ARBA" id="ARBA00008645"/>
    </source>
</evidence>
<organism evidence="4">
    <name type="scientific">Salix viminalis</name>
    <name type="common">Common osier</name>
    <name type="synonym">Basket willow</name>
    <dbReference type="NCBI Taxonomy" id="40686"/>
    <lineage>
        <taxon>Eukaryota</taxon>
        <taxon>Viridiplantae</taxon>
        <taxon>Streptophyta</taxon>
        <taxon>Embryophyta</taxon>
        <taxon>Tracheophyta</taxon>
        <taxon>Spermatophyta</taxon>
        <taxon>Magnoliopsida</taxon>
        <taxon>eudicotyledons</taxon>
        <taxon>Gunneridae</taxon>
        <taxon>Pentapetalae</taxon>
        <taxon>rosids</taxon>
        <taxon>fabids</taxon>
        <taxon>Malpighiales</taxon>
        <taxon>Salicaceae</taxon>
        <taxon>Saliceae</taxon>
        <taxon>Salix</taxon>
    </lineage>
</organism>
<feature type="domain" description="AB hydrolase-1" evidence="3">
    <location>
        <begin position="29"/>
        <end position="260"/>
    </location>
</feature>
<gene>
    <name evidence="4" type="ORF">SVIM_LOCUS471007</name>
</gene>
<evidence type="ECO:0000256" key="2">
    <source>
        <dbReference type="ARBA" id="ARBA00022801"/>
    </source>
</evidence>
<dbReference type="InterPro" id="IPR000073">
    <property type="entry name" value="AB_hydrolase_1"/>
</dbReference>
<dbReference type="AlphaFoldDB" id="A0A6N2N8J8"/>